<protein>
    <submittedName>
        <fullName evidence="1">Uncharacterized protein</fullName>
    </submittedName>
</protein>
<sequence length="432" mass="48801">MISERVHPHRYGEVLEVVEELAEGFELVEGDAALVAHAVQQPVEVHVIFVRVQLDEVLKILDIQQKQQLTDCGAQNDLNTLLPLARIEHINEKPCDALKNRRWLSIVLRHSRLGSCSTTDSRKSCGVMYSWPPYSTDANLMKRRSRDGNGQDECVNTTLLMPLSLLRVLPSALLKSGFLCGSQSTGSASGKRPLWHGSENAGSISTVYGDAKTMCEEPASPPVSGGVDQSLFQLTEEFLCTRAPRTEPLNTPLSAAPHTNQSEERHWPAPAPLNMRRVYANTSNLILHLRQKATPLLSAARSYKLTPRPNYESSHKDIRERCRPSRKAQPFDSFTVTHVRNKRKILTDAENPKSYITANLIFKKHEKEAEKIGLPKLVRNTSKDQEGKPIKWLKIKCLRFEKVLLSSAIRRPLYAQFDLFQEKRRFRDLGRG</sequence>
<gene>
    <name evidence="1" type="ORF">MSG28_011726</name>
</gene>
<keyword evidence="2" id="KW-1185">Reference proteome</keyword>
<evidence type="ECO:0000313" key="2">
    <source>
        <dbReference type="Proteomes" id="UP001064048"/>
    </source>
</evidence>
<accession>A0ACC0KM07</accession>
<name>A0ACC0KM07_CHOFU</name>
<proteinExistence type="predicted"/>
<comment type="caution">
    <text evidence="1">The sequence shown here is derived from an EMBL/GenBank/DDBJ whole genome shotgun (WGS) entry which is preliminary data.</text>
</comment>
<organism evidence="1 2">
    <name type="scientific">Choristoneura fumiferana</name>
    <name type="common">Spruce budworm moth</name>
    <name type="synonym">Archips fumiferana</name>
    <dbReference type="NCBI Taxonomy" id="7141"/>
    <lineage>
        <taxon>Eukaryota</taxon>
        <taxon>Metazoa</taxon>
        <taxon>Ecdysozoa</taxon>
        <taxon>Arthropoda</taxon>
        <taxon>Hexapoda</taxon>
        <taxon>Insecta</taxon>
        <taxon>Pterygota</taxon>
        <taxon>Neoptera</taxon>
        <taxon>Endopterygota</taxon>
        <taxon>Lepidoptera</taxon>
        <taxon>Glossata</taxon>
        <taxon>Ditrysia</taxon>
        <taxon>Tortricoidea</taxon>
        <taxon>Tortricidae</taxon>
        <taxon>Tortricinae</taxon>
        <taxon>Choristoneura</taxon>
    </lineage>
</organism>
<dbReference type="EMBL" id="CM046120">
    <property type="protein sequence ID" value="KAI8437394.1"/>
    <property type="molecule type" value="Genomic_DNA"/>
</dbReference>
<evidence type="ECO:0000313" key="1">
    <source>
        <dbReference type="EMBL" id="KAI8437394.1"/>
    </source>
</evidence>
<dbReference type="Proteomes" id="UP001064048">
    <property type="component" value="Chromosome 20"/>
</dbReference>
<reference evidence="1 2" key="1">
    <citation type="journal article" date="2022" name="Genome Biol. Evol.">
        <title>The Spruce Budworm Genome: Reconstructing the Evolutionary History of Antifreeze Proteins.</title>
        <authorList>
            <person name="Beliveau C."/>
            <person name="Gagne P."/>
            <person name="Picq S."/>
            <person name="Vernygora O."/>
            <person name="Keeling C.I."/>
            <person name="Pinkney K."/>
            <person name="Doucet D."/>
            <person name="Wen F."/>
            <person name="Johnston J.S."/>
            <person name="Maaroufi H."/>
            <person name="Boyle B."/>
            <person name="Laroche J."/>
            <person name="Dewar K."/>
            <person name="Juretic N."/>
            <person name="Blackburn G."/>
            <person name="Nisole A."/>
            <person name="Brunet B."/>
            <person name="Brandao M."/>
            <person name="Lumley L."/>
            <person name="Duan J."/>
            <person name="Quan G."/>
            <person name="Lucarotti C.J."/>
            <person name="Roe A.D."/>
            <person name="Sperling F.A.H."/>
            <person name="Levesque R.C."/>
            <person name="Cusson M."/>
        </authorList>
    </citation>
    <scope>NUCLEOTIDE SEQUENCE [LARGE SCALE GENOMIC DNA]</scope>
    <source>
        <strain evidence="1">Glfc:IPQL:Cfum</strain>
    </source>
</reference>